<dbReference type="PANTHER" id="PTHR24148:SF82">
    <property type="entry name" value="HETEROKARYON INCOMPATIBILITY DOMAIN-CONTAINING PROTEIN"/>
    <property type="match status" value="1"/>
</dbReference>
<dbReference type="InterPro" id="IPR052895">
    <property type="entry name" value="HetReg/Transcr_Mod"/>
</dbReference>
<keyword evidence="4" id="KW-1185">Reference proteome</keyword>
<dbReference type="OrthoDB" id="5029321at2759"/>
<dbReference type="InterPro" id="IPR010730">
    <property type="entry name" value="HET"/>
</dbReference>
<sequence length="1164" mass="131271">MPGHATALRQLPASLGRLLRRPFQKRFQPSSKREVDVDIPYLKWETFDQDTSGDEETGHESPAGDIANNLLDAITRHMVPDSIALVLMIRALGELSQKNGRYEMAESLLRTAQHELDHIAGGLHEDTLDTISSLAIVLAHQGAHRGKFKEAGKLARKAIRGYSKLKGPRNAATMRLLKEISRVYTARSRQLLQHDPAPGSAERKLVISYTKVYISICQELSMAEVSVMLGGLGRVLAWAGNTENATIAFQWKYVSAVSSPHSWNACNMCAQKISSLPLHICLDFLDVEVCSTCYASFYARRRTNFLGTVAHGSAYKFLKVESREPSEPGKSDIAKEFNVWLRYAATAIQRTGTQPPLKPFSIGTEDDMDEKAYILYLQRHKATLEIQLAELTSRSESGSWKYSPETLSNQHLESPIAEQAATMIAEAQHAEGSSSLTSRCSKGYSVPPGSIYEALPLNGADSLIRLLELLPGDTADPLVCNLVVKDQSESPVYEAVSWTWGKPSVKPTQVVQVNSINVHIRPNLHACLLAFRHRNDSRMLWVDAICINQDDDQEKSDQVARMSSIYHFASGVLIYLGEASEAEAALFKYFNRENREEPFETSLERLGMTEQDLFEAHTSLYGREWWSRIWIQQEFALPQADPTFYLGRVCTKASYLSDDECNSFATKFGAMEVDKAWRDRRSSHPGYIEPLKQMIGILSLRQMLHDPPKSLSELFSDTKLSECSDSRDLIFGRYIFMRTPMREVFRPDYSLTTESLFEKAAIWLLKFEIGMKLFWLYPNRLSPESPSWVPNFSKGATNFDLTPSATDKWECVGGVSLLHSARQFLLLEAILPAIVQQDIPQRRHPLSEALPGLKAKSELRHWTWSMDRPIHRVALQGAINMIFDSTEVAFQRLVSLRNREPPWEVGSSTPSRLRPETLAVVTRFHELQASLVKAPADLFWPSLCDFKNLIAQIQHLRTPKRAPSPFYEASRNITDAFNWMILDAQVPDPFSPVTVDDDDAKQIPSSSNPRYEGLQALIADCKFEEEVRFRVKAVLHIAQQFRSSVGADGEWTGPRDTPSDKSPDQQKPGDKDLFFFNRASQIPLQTIFFTKQRLTGVGRVGVTDIRVGDQVVMLEDVVFPMVIRPIDAEFHEIVGYAVINGLDCQAFHDLKQDEKPPKRVFKLK</sequence>
<evidence type="ECO:0000259" key="2">
    <source>
        <dbReference type="Pfam" id="PF06985"/>
    </source>
</evidence>
<dbReference type="eggNOG" id="ENOG502RS70">
    <property type="taxonomic scope" value="Eukaryota"/>
</dbReference>
<dbReference type="GeneID" id="9674004"/>
<evidence type="ECO:0000313" key="4">
    <source>
        <dbReference type="Proteomes" id="UP000005206"/>
    </source>
</evidence>
<protein>
    <recommendedName>
        <fullName evidence="2">Heterokaryon incompatibility domain-containing protein</fullName>
    </recommendedName>
</protein>
<dbReference type="EMBL" id="GG698932">
    <property type="protein sequence ID" value="EEU36013.1"/>
    <property type="molecule type" value="Genomic_DNA"/>
</dbReference>
<gene>
    <name evidence="3" type="ORF">NECHADRAFT_101761</name>
</gene>
<proteinExistence type="predicted"/>
<dbReference type="STRING" id="660122.C7ZJ47"/>
<dbReference type="RefSeq" id="XP_003041726.1">
    <property type="nucleotide sequence ID" value="XM_003041680.1"/>
</dbReference>
<dbReference type="HOGENOM" id="CLU_264194_0_0_1"/>
<dbReference type="InParanoid" id="C7ZJ47"/>
<name>C7ZJ47_FUSV7</name>
<organism evidence="3 4">
    <name type="scientific">Fusarium vanettenii (strain ATCC MYA-4622 / CBS 123669 / FGSC 9596 / NRRL 45880 / 77-13-4)</name>
    <name type="common">Fusarium solani subsp. pisi</name>
    <dbReference type="NCBI Taxonomy" id="660122"/>
    <lineage>
        <taxon>Eukaryota</taxon>
        <taxon>Fungi</taxon>
        <taxon>Dikarya</taxon>
        <taxon>Ascomycota</taxon>
        <taxon>Pezizomycotina</taxon>
        <taxon>Sordariomycetes</taxon>
        <taxon>Hypocreomycetidae</taxon>
        <taxon>Hypocreales</taxon>
        <taxon>Nectriaceae</taxon>
        <taxon>Fusarium</taxon>
        <taxon>Fusarium solani species complex</taxon>
        <taxon>Fusarium vanettenii</taxon>
    </lineage>
</organism>
<feature type="compositionally biased region" description="Basic and acidic residues" evidence="1">
    <location>
        <begin position="1057"/>
        <end position="1070"/>
    </location>
</feature>
<dbReference type="Pfam" id="PF06985">
    <property type="entry name" value="HET"/>
    <property type="match status" value="1"/>
</dbReference>
<feature type="domain" description="Heterokaryon incompatibility" evidence="2">
    <location>
        <begin position="493"/>
        <end position="634"/>
    </location>
</feature>
<dbReference type="InterPro" id="IPR011990">
    <property type="entry name" value="TPR-like_helical_dom_sf"/>
</dbReference>
<dbReference type="KEGG" id="nhe:NECHADRAFT_101761"/>
<dbReference type="VEuPathDB" id="FungiDB:NECHADRAFT_101761"/>
<dbReference type="Proteomes" id="UP000005206">
    <property type="component" value="Chromosome 10"/>
</dbReference>
<dbReference type="Gene3D" id="1.25.40.10">
    <property type="entry name" value="Tetratricopeptide repeat domain"/>
    <property type="match status" value="1"/>
</dbReference>
<feature type="region of interest" description="Disordered" evidence="1">
    <location>
        <begin position="1046"/>
        <end position="1070"/>
    </location>
</feature>
<accession>C7ZJ47</accession>
<reference evidence="3 4" key="1">
    <citation type="journal article" date="2009" name="PLoS Genet.">
        <title>The genome of Nectria haematococca: contribution of supernumerary chromosomes to gene expansion.</title>
        <authorList>
            <person name="Coleman J.J."/>
            <person name="Rounsley S.D."/>
            <person name="Rodriguez-Carres M."/>
            <person name="Kuo A."/>
            <person name="Wasmann C.C."/>
            <person name="Grimwood J."/>
            <person name="Schmutz J."/>
            <person name="Taga M."/>
            <person name="White G.J."/>
            <person name="Zhou S."/>
            <person name="Schwartz D.C."/>
            <person name="Freitag M."/>
            <person name="Ma L.J."/>
            <person name="Danchin E.G."/>
            <person name="Henrissat B."/>
            <person name="Coutinho P.M."/>
            <person name="Nelson D.R."/>
            <person name="Straney D."/>
            <person name="Napoli C.A."/>
            <person name="Barker B.M."/>
            <person name="Gribskov M."/>
            <person name="Rep M."/>
            <person name="Kroken S."/>
            <person name="Molnar I."/>
            <person name="Rensing C."/>
            <person name="Kennell J.C."/>
            <person name="Zamora J."/>
            <person name="Farman M.L."/>
            <person name="Selker E.U."/>
            <person name="Salamov A."/>
            <person name="Shapiro H."/>
            <person name="Pangilinan J."/>
            <person name="Lindquist E."/>
            <person name="Lamers C."/>
            <person name="Grigoriev I.V."/>
            <person name="Geiser D.M."/>
            <person name="Covert S.F."/>
            <person name="Temporini E."/>
            <person name="Vanetten H.D."/>
        </authorList>
    </citation>
    <scope>NUCLEOTIDE SEQUENCE [LARGE SCALE GENOMIC DNA]</scope>
    <source>
        <strain evidence="4">ATCC MYA-4622 / CBS 123669 / FGSC 9596 / NRRL 45880 / 77-13-4</strain>
    </source>
</reference>
<evidence type="ECO:0000256" key="1">
    <source>
        <dbReference type="SAM" id="MobiDB-lite"/>
    </source>
</evidence>
<dbReference type="PANTHER" id="PTHR24148">
    <property type="entry name" value="ANKYRIN REPEAT DOMAIN-CONTAINING PROTEIN 39 HOMOLOG-RELATED"/>
    <property type="match status" value="1"/>
</dbReference>
<evidence type="ECO:0000313" key="3">
    <source>
        <dbReference type="EMBL" id="EEU36013.1"/>
    </source>
</evidence>
<dbReference type="AlphaFoldDB" id="C7ZJ47"/>